<sequence length="114" mass="12779">MSIEQMTTVQSIIEETRYRGAIRTSCSSQDRQRPVNPIIVDADTGDELWTAGTCADHLGGTVRQWEAHVARGSAPKAVGQIGRLRLWEAQEVHSWIVRRRRANTTLRAVEPARS</sequence>
<dbReference type="RefSeq" id="WP_008378055.1">
    <property type="nucleotide sequence ID" value="NZ_BAOP01000010.1"/>
</dbReference>
<accession>M3UVI8</accession>
<evidence type="ECO:0000313" key="1">
    <source>
        <dbReference type="EMBL" id="GAC79552.1"/>
    </source>
</evidence>
<evidence type="ECO:0000313" key="2">
    <source>
        <dbReference type="Proteomes" id="UP000035009"/>
    </source>
</evidence>
<protein>
    <submittedName>
        <fullName evidence="1">Uncharacterized protein</fullName>
    </submittedName>
</protein>
<reference evidence="1 2" key="1">
    <citation type="submission" date="2013-02" db="EMBL/GenBank/DDBJ databases">
        <title>Whole genome shotgun sequence of Gordonia malaquae NBRC 108250.</title>
        <authorList>
            <person name="Yoshida I."/>
            <person name="Hosoyama A."/>
            <person name="Tsuchikane K."/>
            <person name="Ando Y."/>
            <person name="Baba S."/>
            <person name="Ohji S."/>
            <person name="Hamada M."/>
            <person name="Tamura T."/>
            <person name="Yamazoe A."/>
            <person name="Yamazaki S."/>
            <person name="Fujita N."/>
        </authorList>
    </citation>
    <scope>NUCLEOTIDE SEQUENCE [LARGE SCALE GENOMIC DNA]</scope>
    <source>
        <strain evidence="1 2">NBRC 108250</strain>
    </source>
</reference>
<organism evidence="1 2">
    <name type="scientific">Gordonia malaquae NBRC 108250</name>
    <dbReference type="NCBI Taxonomy" id="1223542"/>
    <lineage>
        <taxon>Bacteria</taxon>
        <taxon>Bacillati</taxon>
        <taxon>Actinomycetota</taxon>
        <taxon>Actinomycetes</taxon>
        <taxon>Mycobacteriales</taxon>
        <taxon>Gordoniaceae</taxon>
        <taxon>Gordonia</taxon>
    </lineage>
</organism>
<dbReference type="Proteomes" id="UP000035009">
    <property type="component" value="Unassembled WGS sequence"/>
</dbReference>
<dbReference type="EMBL" id="BAOP01000010">
    <property type="protein sequence ID" value="GAC79552.1"/>
    <property type="molecule type" value="Genomic_DNA"/>
</dbReference>
<dbReference type="eggNOG" id="COG3311">
    <property type="taxonomic scope" value="Bacteria"/>
</dbReference>
<name>M3UVI8_GORML</name>
<dbReference type="STRING" id="410332.SAMN04488550_2092"/>
<comment type="caution">
    <text evidence="1">The sequence shown here is derived from an EMBL/GenBank/DDBJ whole genome shotgun (WGS) entry which is preliminary data.</text>
</comment>
<proteinExistence type="predicted"/>
<keyword evidence="2" id="KW-1185">Reference proteome</keyword>
<dbReference type="AlphaFoldDB" id="M3UVI8"/>
<gene>
    <name evidence="1" type="ORF">GM1_010_01420</name>
</gene>